<dbReference type="Pfam" id="PF01451">
    <property type="entry name" value="LMWPc"/>
    <property type="match status" value="1"/>
</dbReference>
<feature type="domain" description="Phosphotyrosine protein phosphatase I" evidence="2">
    <location>
        <begin position="2"/>
        <end position="136"/>
    </location>
</feature>
<dbReference type="InterPro" id="IPR036196">
    <property type="entry name" value="Ptyr_pPase_sf"/>
</dbReference>
<dbReference type="InterPro" id="IPR023485">
    <property type="entry name" value="Ptyr_pPase"/>
</dbReference>
<name>A0A433SGG8_9BURK</name>
<evidence type="ECO:0000259" key="2">
    <source>
        <dbReference type="SMART" id="SM00226"/>
    </source>
</evidence>
<reference evidence="3 4" key="1">
    <citation type="submission" date="2018-01" db="EMBL/GenBank/DDBJ databases">
        <title>Saezia sanguinis gen. nov., sp. nov., in the order Burkholderiales isolated from human blood.</title>
        <authorList>
            <person name="Medina-Pascual M.J."/>
            <person name="Valdezate S."/>
            <person name="Monzon S."/>
            <person name="Cuesta I."/>
            <person name="Carrasco G."/>
            <person name="Villalon P."/>
            <person name="Saez-Nieto J.A."/>
        </authorList>
    </citation>
    <scope>NUCLEOTIDE SEQUENCE [LARGE SCALE GENOMIC DNA]</scope>
    <source>
        <strain evidence="3 4">CNM695-12</strain>
    </source>
</reference>
<dbReference type="SUPFAM" id="SSF52788">
    <property type="entry name" value="Phosphotyrosine protein phosphatases I"/>
    <property type="match status" value="1"/>
</dbReference>
<dbReference type="CDD" id="cd16345">
    <property type="entry name" value="LMWP_ArsC"/>
    <property type="match status" value="1"/>
</dbReference>
<dbReference type="PANTHER" id="PTHR43428:SF1">
    <property type="entry name" value="ARSENATE REDUCTASE"/>
    <property type="match status" value="1"/>
</dbReference>
<accession>A0A433SGG8</accession>
<keyword evidence="1" id="KW-0059">Arsenical resistance</keyword>
<dbReference type="EC" id="1.20.4.1" evidence="3"/>
<dbReference type="OrthoDB" id="9793058at2"/>
<dbReference type="RefSeq" id="WP_126977568.1">
    <property type="nucleotide sequence ID" value="NZ_PQSP01000001.1"/>
</dbReference>
<evidence type="ECO:0000313" key="4">
    <source>
        <dbReference type="Proteomes" id="UP000286947"/>
    </source>
</evidence>
<dbReference type="Gene3D" id="3.40.50.2300">
    <property type="match status" value="1"/>
</dbReference>
<dbReference type="GO" id="GO:0046685">
    <property type="term" value="P:response to arsenic-containing substance"/>
    <property type="evidence" value="ECO:0007669"/>
    <property type="project" value="UniProtKB-KW"/>
</dbReference>
<proteinExistence type="predicted"/>
<protein>
    <submittedName>
        <fullName evidence="3">Glutaredoxin arsenate reductase</fullName>
        <ecNumber evidence="3">1.20.4.1</ecNumber>
    </submittedName>
</protein>
<organism evidence="3 4">
    <name type="scientific">Saezia sanguinis</name>
    <dbReference type="NCBI Taxonomy" id="1965230"/>
    <lineage>
        <taxon>Bacteria</taxon>
        <taxon>Pseudomonadati</taxon>
        <taxon>Pseudomonadota</taxon>
        <taxon>Betaproteobacteria</taxon>
        <taxon>Burkholderiales</taxon>
        <taxon>Saeziaceae</taxon>
        <taxon>Saezia</taxon>
    </lineage>
</organism>
<dbReference type="PANTHER" id="PTHR43428">
    <property type="entry name" value="ARSENATE REDUCTASE"/>
    <property type="match status" value="1"/>
</dbReference>
<keyword evidence="3" id="KW-0560">Oxidoreductase</keyword>
<dbReference type="Proteomes" id="UP000286947">
    <property type="component" value="Unassembled WGS sequence"/>
</dbReference>
<dbReference type="AlphaFoldDB" id="A0A433SGG8"/>
<keyword evidence="4" id="KW-1185">Reference proteome</keyword>
<evidence type="ECO:0000256" key="1">
    <source>
        <dbReference type="ARBA" id="ARBA00022849"/>
    </source>
</evidence>
<dbReference type="GO" id="GO:0008794">
    <property type="term" value="F:arsenate reductase (glutaredoxin) activity"/>
    <property type="evidence" value="ECO:0007669"/>
    <property type="project" value="UniProtKB-EC"/>
</dbReference>
<dbReference type="SMART" id="SM00226">
    <property type="entry name" value="LMWPc"/>
    <property type="match status" value="1"/>
</dbReference>
<dbReference type="EMBL" id="PQSP01000001">
    <property type="protein sequence ID" value="RUS67847.1"/>
    <property type="molecule type" value="Genomic_DNA"/>
</dbReference>
<gene>
    <name evidence="3" type="primary">arsC</name>
    <name evidence="3" type="ORF">CUZ56_00327</name>
</gene>
<sequence>MRHVLFLCTGNSCRSILAEAVFNHMAPQNWRAVSAGSYPAGYVHPGTIAVLQRHHIDIKGLSSKSWDELETTPDIVITVCASAAGETCPAYLGKALGGHWGLNDPAKATGSEEEVIAVFEETFSQLDQGITFFLQHPINELSDEELQHLIDIAGQRFFKL</sequence>
<evidence type="ECO:0000313" key="3">
    <source>
        <dbReference type="EMBL" id="RUS67847.1"/>
    </source>
</evidence>
<comment type="caution">
    <text evidence="3">The sequence shown here is derived from an EMBL/GenBank/DDBJ whole genome shotgun (WGS) entry which is preliminary data.</text>
</comment>